<proteinExistence type="predicted"/>
<evidence type="ECO:0000313" key="4">
    <source>
        <dbReference type="EMBL" id="CAL6023255.1"/>
    </source>
</evidence>
<dbReference type="EMBL" id="CATOUU010000302">
    <property type="protein sequence ID" value="CAI9924030.1"/>
    <property type="molecule type" value="Genomic_DNA"/>
</dbReference>
<dbReference type="EMBL" id="CAXDID020000093">
    <property type="protein sequence ID" value="CAL6023251.1"/>
    <property type="molecule type" value="Genomic_DNA"/>
</dbReference>
<dbReference type="Proteomes" id="UP001642409">
    <property type="component" value="Unassembled WGS sequence"/>
</dbReference>
<sequence>MAVDEPKQVKVEVVPQLIVPAIVQPIVIVPRATDDLSCTDVFIKCKAPHYDQCEWIWGLVNCLIPGLGLEFCCVGYGCQWREHWDVFCAGVGMNFTAYLIYGWVASIIVGVKMISIGIN</sequence>
<reference evidence="1" key="1">
    <citation type="submission" date="2023-06" db="EMBL/GenBank/DDBJ databases">
        <authorList>
            <person name="Kurt Z."/>
        </authorList>
    </citation>
    <scope>NUCLEOTIDE SEQUENCE</scope>
</reference>
<evidence type="ECO:0000313" key="3">
    <source>
        <dbReference type="EMBL" id="CAL6023251.1"/>
    </source>
</evidence>
<evidence type="ECO:0000313" key="1">
    <source>
        <dbReference type="EMBL" id="CAI9924028.1"/>
    </source>
</evidence>
<organism evidence="1">
    <name type="scientific">Hexamita inflata</name>
    <dbReference type="NCBI Taxonomy" id="28002"/>
    <lineage>
        <taxon>Eukaryota</taxon>
        <taxon>Metamonada</taxon>
        <taxon>Diplomonadida</taxon>
        <taxon>Hexamitidae</taxon>
        <taxon>Hexamitinae</taxon>
        <taxon>Hexamita</taxon>
    </lineage>
</organism>
<dbReference type="EMBL" id="CATOUU010000302">
    <property type="protein sequence ID" value="CAI9924028.1"/>
    <property type="molecule type" value="Genomic_DNA"/>
</dbReference>
<protein>
    <submittedName>
        <fullName evidence="1">Cysteine-rich membrane protein 2</fullName>
    </submittedName>
    <submittedName>
        <fullName evidence="3">Cysteine-rich_membrane protein 2</fullName>
    </submittedName>
</protein>
<evidence type="ECO:0000313" key="2">
    <source>
        <dbReference type="EMBL" id="CAI9924030.1"/>
    </source>
</evidence>
<gene>
    <name evidence="1" type="ORF">HINF_LOCUS11673</name>
    <name evidence="2" type="ORF">HINF_LOCUS11675</name>
    <name evidence="3" type="ORF">HINF_LOCUS29041</name>
    <name evidence="4" type="ORF">HINF_LOCUS29043</name>
</gene>
<reference evidence="3 5" key="2">
    <citation type="submission" date="2024-07" db="EMBL/GenBank/DDBJ databases">
        <authorList>
            <person name="Akdeniz Z."/>
        </authorList>
    </citation>
    <scope>NUCLEOTIDE SEQUENCE [LARGE SCALE GENOMIC DNA]</scope>
</reference>
<evidence type="ECO:0000313" key="5">
    <source>
        <dbReference type="Proteomes" id="UP001642409"/>
    </source>
</evidence>
<keyword evidence="5" id="KW-1185">Reference proteome</keyword>
<accession>A0AA86TWK3</accession>
<name>A0AA86TWK3_9EUKA</name>
<dbReference type="EMBL" id="CAXDID020000093">
    <property type="protein sequence ID" value="CAL6023255.1"/>
    <property type="molecule type" value="Genomic_DNA"/>
</dbReference>
<comment type="caution">
    <text evidence="1">The sequence shown here is derived from an EMBL/GenBank/DDBJ whole genome shotgun (WGS) entry which is preliminary data.</text>
</comment>
<dbReference type="AlphaFoldDB" id="A0AA86TWK3"/>